<organism evidence="1 2">
    <name type="scientific">Cichorium intybus</name>
    <name type="common">Chicory</name>
    <dbReference type="NCBI Taxonomy" id="13427"/>
    <lineage>
        <taxon>Eukaryota</taxon>
        <taxon>Viridiplantae</taxon>
        <taxon>Streptophyta</taxon>
        <taxon>Embryophyta</taxon>
        <taxon>Tracheophyta</taxon>
        <taxon>Spermatophyta</taxon>
        <taxon>Magnoliopsida</taxon>
        <taxon>eudicotyledons</taxon>
        <taxon>Gunneridae</taxon>
        <taxon>Pentapetalae</taxon>
        <taxon>asterids</taxon>
        <taxon>campanulids</taxon>
        <taxon>Asterales</taxon>
        <taxon>Asteraceae</taxon>
        <taxon>Cichorioideae</taxon>
        <taxon>Cichorieae</taxon>
        <taxon>Cichoriinae</taxon>
        <taxon>Cichorium</taxon>
    </lineage>
</organism>
<gene>
    <name evidence="1" type="ORF">L2E82_14031</name>
</gene>
<reference evidence="1 2" key="2">
    <citation type="journal article" date="2022" name="Mol. Ecol. Resour.">
        <title>The genomes of chicory, endive, great burdock and yacon provide insights into Asteraceae paleo-polyploidization history and plant inulin production.</title>
        <authorList>
            <person name="Fan W."/>
            <person name="Wang S."/>
            <person name="Wang H."/>
            <person name="Wang A."/>
            <person name="Jiang F."/>
            <person name="Liu H."/>
            <person name="Zhao H."/>
            <person name="Xu D."/>
            <person name="Zhang Y."/>
        </authorList>
    </citation>
    <scope>NUCLEOTIDE SEQUENCE [LARGE SCALE GENOMIC DNA]</scope>
    <source>
        <strain evidence="2">cv. Punajuju</strain>
        <tissue evidence="1">Leaves</tissue>
    </source>
</reference>
<keyword evidence="2" id="KW-1185">Reference proteome</keyword>
<comment type="caution">
    <text evidence="1">The sequence shown here is derived from an EMBL/GenBank/DDBJ whole genome shotgun (WGS) entry which is preliminary data.</text>
</comment>
<name>A0ACB9EZ95_CICIN</name>
<dbReference type="Proteomes" id="UP001055811">
    <property type="component" value="Linkage Group LG03"/>
</dbReference>
<reference evidence="2" key="1">
    <citation type="journal article" date="2022" name="Mol. Ecol. Resour.">
        <title>The genomes of chicory, endive, great burdock and yacon provide insights into Asteraceae palaeo-polyploidization history and plant inulin production.</title>
        <authorList>
            <person name="Fan W."/>
            <person name="Wang S."/>
            <person name="Wang H."/>
            <person name="Wang A."/>
            <person name="Jiang F."/>
            <person name="Liu H."/>
            <person name="Zhao H."/>
            <person name="Xu D."/>
            <person name="Zhang Y."/>
        </authorList>
    </citation>
    <scope>NUCLEOTIDE SEQUENCE [LARGE SCALE GENOMIC DNA]</scope>
    <source>
        <strain evidence="2">cv. Punajuju</strain>
    </source>
</reference>
<sequence length="686" mass="73611">MKFKLLIPTLVYTLFSFFIMTSSQPLKTTIITTVDASTPLDSDGHEVQPGLKYHITPIQSNDSGGGLSLASRDGFCPPFVIQENNQLSKGLPLRFLPLDTKQNSITLSSDINILFNAATICVQSTVWRVSNGVGGGSNIDDTVTGRRYYVRSGGVVGRPGVGTVSNWFRIEKVGDIGYKIVFCPSICSSCKVVCGDVGVLEENGKKWLALGDQPLVFMLLEAYANKGKRTLCFWKHMLIRANVHSPCRLLEAYANKGKRTLYGMGEDHIDGSSRSSRGNLAHITFHGSSSAATGEHLRLPSCIQIVPMASTEPKTVPPDSAPKSTSNVSEVPAAGTEPKAKTDVPSKSTEAPKVGTEQKTQTDVPSSTPKSTVNITKVPMDGTEPKTETDTPKSTAKVSQIKTVEVSNISMSVTKKDIWEFFTFSGDIHYIEIENESDTTQHAFVTFKDPQGAETAVLLTGATIADLSVSVSPVQNYQLPPDAPDTNTDKKGEVVLKAEEVVSTMLAKGFVLGKDALIKAKSFDEKHQLTSNASAKVAHLDRKMGLSQKLKEVNERYQVSEKTQTAIAVAEQKANTASTALMSNPYVSSGAVWFSGAFAAITKAAEGVGSKTKEKVDKEEKERSNSNSNSTTVNNSNETSVKDPPVDSNTVKKGGESSVKDPPVDSNTVKNGGGSSVKEPLLKSSN</sequence>
<dbReference type="EMBL" id="CM042011">
    <property type="protein sequence ID" value="KAI3764031.1"/>
    <property type="molecule type" value="Genomic_DNA"/>
</dbReference>
<protein>
    <submittedName>
        <fullName evidence="1">Uncharacterized protein</fullName>
    </submittedName>
</protein>
<accession>A0ACB9EZ95</accession>
<evidence type="ECO:0000313" key="2">
    <source>
        <dbReference type="Proteomes" id="UP001055811"/>
    </source>
</evidence>
<proteinExistence type="predicted"/>
<evidence type="ECO:0000313" key="1">
    <source>
        <dbReference type="EMBL" id="KAI3764031.1"/>
    </source>
</evidence>